<dbReference type="Proteomes" id="UP000006310">
    <property type="component" value="Chromosome 3"/>
</dbReference>
<dbReference type="GeneID" id="34524807"/>
<evidence type="ECO:0000313" key="3">
    <source>
        <dbReference type="Proteomes" id="UP000006310"/>
    </source>
</evidence>
<dbReference type="EMBL" id="HE978316">
    <property type="protein sequence ID" value="CCK69127.1"/>
    <property type="molecule type" value="Genomic_DNA"/>
</dbReference>
<keyword evidence="3" id="KW-1185">Reference proteome</keyword>
<organism evidence="2 3">
    <name type="scientific">Huiozyma naganishii (strain ATCC MYA-139 / BCRC 22969 / CBS 8797 / KCTC 17520 / NBRC 10181 / NCYC 3082 / Yp74L-3)</name>
    <name type="common">Yeast</name>
    <name type="synonym">Kazachstania naganishii</name>
    <dbReference type="NCBI Taxonomy" id="1071383"/>
    <lineage>
        <taxon>Eukaryota</taxon>
        <taxon>Fungi</taxon>
        <taxon>Dikarya</taxon>
        <taxon>Ascomycota</taxon>
        <taxon>Saccharomycotina</taxon>
        <taxon>Saccharomycetes</taxon>
        <taxon>Saccharomycetales</taxon>
        <taxon>Saccharomycetaceae</taxon>
        <taxon>Huiozyma</taxon>
    </lineage>
</organism>
<dbReference type="Pfam" id="PF00271">
    <property type="entry name" value="Helicase_C"/>
    <property type="match status" value="1"/>
</dbReference>
<name>J7RVY7_HUIN7</name>
<dbReference type="InterPro" id="IPR001650">
    <property type="entry name" value="Helicase_C-like"/>
</dbReference>
<dbReference type="OrthoDB" id="4056983at2759"/>
<protein>
    <recommendedName>
        <fullName evidence="1">Helicase C-terminal domain-containing protein</fullName>
    </recommendedName>
</protein>
<dbReference type="AlphaFoldDB" id="J7RVY7"/>
<reference evidence="2 3" key="1">
    <citation type="journal article" date="2011" name="Proc. Natl. Acad. Sci. U.S.A.">
        <title>Evolutionary erosion of yeast sex chromosomes by mating-type switching accidents.</title>
        <authorList>
            <person name="Gordon J.L."/>
            <person name="Armisen D."/>
            <person name="Proux-Wera E."/>
            <person name="Oheigeartaigh S.S."/>
            <person name="Byrne K.P."/>
            <person name="Wolfe K.H."/>
        </authorList>
    </citation>
    <scope>NUCLEOTIDE SEQUENCE [LARGE SCALE GENOMIC DNA]</scope>
    <source>
        <strain evidence="3">ATCC MYA-139 / BCRC 22969 / CBS 8797 / CCRC 22969 / KCTC 17520 / NBRC 10181 / NCYC 3082</strain>
    </source>
</reference>
<dbReference type="Gene3D" id="3.40.50.300">
    <property type="entry name" value="P-loop containing nucleotide triphosphate hydrolases"/>
    <property type="match status" value="1"/>
</dbReference>
<feature type="domain" description="Helicase C-terminal" evidence="1">
    <location>
        <begin position="4"/>
        <end position="94"/>
    </location>
</feature>
<dbReference type="HOGENOM" id="CLU_1602989_0_0_1"/>
<dbReference type="KEGG" id="kng:KNAG_0C00120"/>
<dbReference type="RefSeq" id="XP_022463373.1">
    <property type="nucleotide sequence ID" value="XM_022606704.1"/>
</dbReference>
<dbReference type="InterPro" id="IPR027417">
    <property type="entry name" value="P-loop_NTPase"/>
</dbReference>
<evidence type="ECO:0000313" key="2">
    <source>
        <dbReference type="EMBL" id="CCK69127.1"/>
    </source>
</evidence>
<dbReference type="STRING" id="1071383.J7RVY7"/>
<accession>J7RVY7</accession>
<evidence type="ECO:0000259" key="1">
    <source>
        <dbReference type="Pfam" id="PF00271"/>
    </source>
</evidence>
<proteinExistence type="predicted"/>
<dbReference type="SUPFAM" id="SSF52540">
    <property type="entry name" value="P-loop containing nucleoside triphosphate hydrolases"/>
    <property type="match status" value="1"/>
</dbReference>
<sequence>MASEEASKIILVCCTREQVDVLTRNLRAHGPLSINEQLSDADQEYTMQMFTEDPLKGFIGTKRGRGIDVHKLEFVVLVNYLSQIDEFVQAAGRIRGEGLYAVLWSSSSGGGTSATVISGCLTPQLNHFYGLNQKNMWAAVGTTTRRTSAQLNLPSGCFQKWWSFPY</sequence>
<gene>
    <name evidence="2" type="primary">KNAG0C00120</name>
    <name evidence="2" type="ordered locus">KNAG_0C00120</name>
</gene>
<reference evidence="3" key="2">
    <citation type="submission" date="2012-08" db="EMBL/GenBank/DDBJ databases">
        <title>Genome sequence of Kazachstania naganishii.</title>
        <authorList>
            <person name="Gordon J.L."/>
            <person name="Armisen D."/>
            <person name="Proux-Wera E."/>
            <person name="OhEigeartaigh S.S."/>
            <person name="Byrne K.P."/>
            <person name="Wolfe K.H."/>
        </authorList>
    </citation>
    <scope>NUCLEOTIDE SEQUENCE [LARGE SCALE GENOMIC DNA]</scope>
    <source>
        <strain evidence="3">ATCC MYA-139 / BCRC 22969 / CBS 8797 / CCRC 22969 / KCTC 17520 / NBRC 10181 / NCYC 3082</strain>
    </source>
</reference>